<dbReference type="InterPro" id="IPR036259">
    <property type="entry name" value="MFS_trans_sf"/>
</dbReference>
<dbReference type="AlphaFoldDB" id="A0A6J6DJN8"/>
<feature type="transmembrane region" description="Helical" evidence="1">
    <location>
        <begin position="391"/>
        <end position="413"/>
    </location>
</feature>
<name>A0A6J6DJN8_9ZZZZ</name>
<reference evidence="3" key="1">
    <citation type="submission" date="2020-05" db="EMBL/GenBank/DDBJ databases">
        <authorList>
            <person name="Chiriac C."/>
            <person name="Salcher M."/>
            <person name="Ghai R."/>
            <person name="Kavagutti S V."/>
        </authorList>
    </citation>
    <scope>NUCLEOTIDE SEQUENCE</scope>
</reference>
<dbReference type="EMBL" id="CAEZTC010000131">
    <property type="protein sequence ID" value="CAB4564377.1"/>
    <property type="molecule type" value="Genomic_DNA"/>
</dbReference>
<organism evidence="3">
    <name type="scientific">freshwater metagenome</name>
    <dbReference type="NCBI Taxonomy" id="449393"/>
    <lineage>
        <taxon>unclassified sequences</taxon>
        <taxon>metagenomes</taxon>
        <taxon>ecological metagenomes</taxon>
    </lineage>
</organism>
<dbReference type="GO" id="GO:0022857">
    <property type="term" value="F:transmembrane transporter activity"/>
    <property type="evidence" value="ECO:0007669"/>
    <property type="project" value="InterPro"/>
</dbReference>
<feature type="transmembrane region" description="Helical" evidence="1">
    <location>
        <begin position="57"/>
        <end position="76"/>
    </location>
</feature>
<keyword evidence="1" id="KW-0472">Membrane</keyword>
<feature type="transmembrane region" description="Helical" evidence="1">
    <location>
        <begin position="21"/>
        <end position="45"/>
    </location>
</feature>
<keyword evidence="1" id="KW-1133">Transmembrane helix</keyword>
<evidence type="ECO:0000256" key="1">
    <source>
        <dbReference type="SAM" id="Phobius"/>
    </source>
</evidence>
<dbReference type="InterPro" id="IPR011701">
    <property type="entry name" value="MFS"/>
</dbReference>
<accession>A0A6J6DJN8</accession>
<keyword evidence="1" id="KW-0812">Transmembrane</keyword>
<feature type="transmembrane region" description="Helical" evidence="1">
    <location>
        <begin position="112"/>
        <end position="132"/>
    </location>
</feature>
<evidence type="ECO:0000313" key="3">
    <source>
        <dbReference type="EMBL" id="CAB4564377.1"/>
    </source>
</evidence>
<dbReference type="Pfam" id="PF07690">
    <property type="entry name" value="MFS_1"/>
    <property type="match status" value="1"/>
</dbReference>
<sequence>MTSSSFSELTEAQRAAIQKKTLRILTMGQIIGAAALAAAVTVGAFVVQDILGSETAWGGIATATVTTGTAVMAQVLSRLMIRKGRRPGLQLGYSLAALGAVIAALGAEMKNLPVFLVGLFLFGNGQASNLLARYAATDLARPDERARSMSRIVFSSTFGAVFGPLLIAPAQSVGQEVFGLAKYTGPWLFSSIVLFFAFLNTALRLRPDPLVVAGGIQAKADGKLPSISEALTIVLSTERGRLALASMVISQVTMVAVMTMTPVHMKLHGHETMSQYVVSLHIAGMFAFSPLVGRYVDKKGTLPAVLLGAGILVVSTVMSALSGEAAVMLFPALWLLGVGWNFGLIGGSAMLIESVEETKRVTVQGSADLMMSFCGGMAGLSSGFIRKAVGYHMLSNAATIAGGLLLVGAFYAWRRWQYQTVIA</sequence>
<protein>
    <submittedName>
        <fullName evidence="3">Unannotated protein</fullName>
    </submittedName>
</protein>
<feature type="transmembrane region" description="Helical" evidence="1">
    <location>
        <begin position="88"/>
        <end position="106"/>
    </location>
</feature>
<dbReference type="InterPro" id="IPR020846">
    <property type="entry name" value="MFS_dom"/>
</dbReference>
<feature type="domain" description="Major facilitator superfamily (MFS) profile" evidence="2">
    <location>
        <begin position="21"/>
        <end position="420"/>
    </location>
</feature>
<dbReference type="SUPFAM" id="SSF103473">
    <property type="entry name" value="MFS general substrate transporter"/>
    <property type="match status" value="1"/>
</dbReference>
<dbReference type="PANTHER" id="PTHR23534">
    <property type="entry name" value="MFS PERMEASE"/>
    <property type="match status" value="1"/>
</dbReference>
<evidence type="ECO:0000259" key="2">
    <source>
        <dbReference type="PROSITE" id="PS50850"/>
    </source>
</evidence>
<dbReference type="Gene3D" id="1.20.1250.20">
    <property type="entry name" value="MFS general substrate transporter like domains"/>
    <property type="match status" value="1"/>
</dbReference>
<dbReference type="PROSITE" id="PS50850">
    <property type="entry name" value="MFS"/>
    <property type="match status" value="1"/>
</dbReference>
<feature type="transmembrane region" description="Helical" evidence="1">
    <location>
        <begin position="183"/>
        <end position="203"/>
    </location>
</feature>
<proteinExistence type="predicted"/>
<dbReference type="PANTHER" id="PTHR23534:SF1">
    <property type="entry name" value="MAJOR FACILITATOR SUPERFAMILY PROTEIN"/>
    <property type="match status" value="1"/>
</dbReference>
<feature type="transmembrane region" description="Helical" evidence="1">
    <location>
        <begin position="333"/>
        <end position="355"/>
    </location>
</feature>
<gene>
    <name evidence="3" type="ORF">UFOPK1572_01027</name>
</gene>
<feature type="transmembrane region" description="Helical" evidence="1">
    <location>
        <begin position="242"/>
        <end position="261"/>
    </location>
</feature>
<feature type="transmembrane region" description="Helical" evidence="1">
    <location>
        <begin position="152"/>
        <end position="171"/>
    </location>
</feature>
<feature type="transmembrane region" description="Helical" evidence="1">
    <location>
        <begin position="304"/>
        <end position="321"/>
    </location>
</feature>